<organism evidence="1 2">
    <name type="scientific">Elasticomyces elasticus</name>
    <dbReference type="NCBI Taxonomy" id="574655"/>
    <lineage>
        <taxon>Eukaryota</taxon>
        <taxon>Fungi</taxon>
        <taxon>Dikarya</taxon>
        <taxon>Ascomycota</taxon>
        <taxon>Pezizomycotina</taxon>
        <taxon>Dothideomycetes</taxon>
        <taxon>Dothideomycetidae</taxon>
        <taxon>Mycosphaerellales</taxon>
        <taxon>Teratosphaeriaceae</taxon>
        <taxon>Elasticomyces</taxon>
    </lineage>
</organism>
<reference evidence="1" key="1">
    <citation type="submission" date="2023-08" db="EMBL/GenBank/DDBJ databases">
        <title>Black Yeasts Isolated from many extreme environments.</title>
        <authorList>
            <person name="Coleine C."/>
            <person name="Stajich J.E."/>
            <person name="Selbmann L."/>
        </authorList>
    </citation>
    <scope>NUCLEOTIDE SEQUENCE</scope>
    <source>
        <strain evidence="1">CCFEE 5810</strain>
    </source>
</reference>
<name>A0AAN7W0F9_9PEZI</name>
<comment type="caution">
    <text evidence="1">The sequence shown here is derived from an EMBL/GenBank/DDBJ whole genome shotgun (WGS) entry which is preliminary data.</text>
</comment>
<proteinExistence type="predicted"/>
<evidence type="ECO:0000313" key="2">
    <source>
        <dbReference type="Proteomes" id="UP001310594"/>
    </source>
</evidence>
<sequence>MKSIGRSESSGRKKNGTADNNILSKPLLELLPAEIWSRIGKEVIDMTPFCTSDRKIRIVPQPPITRVCRAFRGELLPYFSRTKFKPRVSPPDYLENAEFASIEIISKEEGVAGPLGIYFLMMPDNKRWDKVCVLETYGAWSKKCRFDDNFLAWVMAVVAAHGDGGSDDDSD</sequence>
<gene>
    <name evidence="1" type="ORF">LTR97_011493</name>
</gene>
<evidence type="ECO:0000313" key="1">
    <source>
        <dbReference type="EMBL" id="KAK5691500.1"/>
    </source>
</evidence>
<accession>A0AAN7W0F9</accession>
<dbReference type="Proteomes" id="UP001310594">
    <property type="component" value="Unassembled WGS sequence"/>
</dbReference>
<dbReference type="EMBL" id="JAVRQU010000021">
    <property type="protein sequence ID" value="KAK5691500.1"/>
    <property type="molecule type" value="Genomic_DNA"/>
</dbReference>
<dbReference type="AlphaFoldDB" id="A0AAN7W0F9"/>
<protein>
    <submittedName>
        <fullName evidence="1">Uncharacterized protein</fullName>
    </submittedName>
</protein>